<reference evidence="1" key="1">
    <citation type="submission" date="2014-12" db="EMBL/GenBank/DDBJ databases">
        <title>Parallel Evolution in Life History Adaptation Evident in the Tissue-Specific Poeciliopsis prolifica transcriptome.</title>
        <authorList>
            <person name="Jue N.K."/>
            <person name="Foley R.J."/>
            <person name="Obergfell C."/>
            <person name="Reznick D.N."/>
            <person name="O'Neill R.J."/>
            <person name="O'Neill M.J."/>
        </authorList>
    </citation>
    <scope>NUCLEOTIDE SEQUENCE</scope>
</reference>
<dbReference type="AlphaFoldDB" id="A0A0S7EPS7"/>
<gene>
    <name evidence="1" type="primary">PPUP9740</name>
</gene>
<sequence length="113" mass="12967">MSYVLEEERETLGWRRRANASQVCGTIGPTQRDEGICVKNREDALVGLWSMGGRIMSKEVGKVSWDQIVKVFTMDFLYDQEAKMKPLRSMKSESKIIRIASKENHLTSRVEVD</sequence>
<dbReference type="EMBL" id="GBYX01476859">
    <property type="protein sequence ID" value="JAO04818.1"/>
    <property type="molecule type" value="Transcribed_RNA"/>
</dbReference>
<name>A0A0S7EPS7_9TELE</name>
<accession>A0A0S7EPS7</accession>
<organism evidence="1">
    <name type="scientific">Poeciliopsis prolifica</name>
    <name type="common">blackstripe livebearer</name>
    <dbReference type="NCBI Taxonomy" id="188132"/>
    <lineage>
        <taxon>Eukaryota</taxon>
        <taxon>Metazoa</taxon>
        <taxon>Chordata</taxon>
        <taxon>Craniata</taxon>
        <taxon>Vertebrata</taxon>
        <taxon>Euteleostomi</taxon>
        <taxon>Actinopterygii</taxon>
        <taxon>Neopterygii</taxon>
        <taxon>Teleostei</taxon>
        <taxon>Neoteleostei</taxon>
        <taxon>Acanthomorphata</taxon>
        <taxon>Ovalentaria</taxon>
        <taxon>Atherinomorphae</taxon>
        <taxon>Cyprinodontiformes</taxon>
        <taxon>Poeciliidae</taxon>
        <taxon>Poeciliinae</taxon>
        <taxon>Poeciliopsis</taxon>
    </lineage>
</organism>
<protein>
    <submittedName>
        <fullName evidence="1">PPUP9740</fullName>
    </submittedName>
</protein>
<proteinExistence type="predicted"/>
<evidence type="ECO:0000313" key="1">
    <source>
        <dbReference type="EMBL" id="JAO04818.1"/>
    </source>
</evidence>